<name>A0A5E7FB91_PSEFL</name>
<feature type="signal peptide" evidence="1">
    <location>
        <begin position="1"/>
        <end position="19"/>
    </location>
</feature>
<organism evidence="2 3">
    <name type="scientific">Pseudomonas fluorescens</name>
    <dbReference type="NCBI Taxonomy" id="294"/>
    <lineage>
        <taxon>Bacteria</taxon>
        <taxon>Pseudomonadati</taxon>
        <taxon>Pseudomonadota</taxon>
        <taxon>Gammaproteobacteria</taxon>
        <taxon>Pseudomonadales</taxon>
        <taxon>Pseudomonadaceae</taxon>
        <taxon>Pseudomonas</taxon>
    </lineage>
</organism>
<sequence precursor="true">MARLLLVVLFALCSSCMQLNVPSPRIEFTSIEYDSGHYNLRFRSDRDLVNLYDAHGISAQVGTWLICSLDGDNDFSILHHIRYTANGVVDEVRTVEGDRRYEFNVNLRFKEDVSHGSSSLSIRKEVLLSMLKAQDYIPCRTTTTATFYKAYYSKIMYIPTSRIIKEVQHQITAPEYVILPPGLRPLSWLTFEQICITDKRYHGGDIIVHGGVCSSMPYSSILSSFAPRNGKFRIFDTRTQQPKADVRYMIKRPDGREEEGLSDARGDTHVFGSNYPENFKLFLFEDGLGASAIQ</sequence>
<keyword evidence="1" id="KW-0732">Signal</keyword>
<dbReference type="EMBL" id="CABVHX010000037">
    <property type="protein sequence ID" value="VVO36560.1"/>
    <property type="molecule type" value="Genomic_DNA"/>
</dbReference>
<proteinExistence type="predicted"/>
<reference evidence="2 3" key="1">
    <citation type="submission" date="2019-09" db="EMBL/GenBank/DDBJ databases">
        <authorList>
            <person name="Chandra G."/>
            <person name="Truman W A."/>
        </authorList>
    </citation>
    <scope>NUCLEOTIDE SEQUENCE [LARGE SCALE GENOMIC DNA]</scope>
    <source>
        <strain evidence="2">PS718</strain>
    </source>
</reference>
<dbReference type="AlphaFoldDB" id="A0A5E7FB91"/>
<evidence type="ECO:0008006" key="4">
    <source>
        <dbReference type="Google" id="ProtNLM"/>
    </source>
</evidence>
<dbReference type="Proteomes" id="UP000325375">
    <property type="component" value="Unassembled WGS sequence"/>
</dbReference>
<accession>A0A5E7FB91</accession>
<feature type="chain" id="PRO_5022839097" description="Lipoprotein" evidence="1">
    <location>
        <begin position="20"/>
        <end position="294"/>
    </location>
</feature>
<evidence type="ECO:0000256" key="1">
    <source>
        <dbReference type="SAM" id="SignalP"/>
    </source>
</evidence>
<protein>
    <recommendedName>
        <fullName evidence="4">Lipoprotein</fullName>
    </recommendedName>
</protein>
<evidence type="ECO:0000313" key="3">
    <source>
        <dbReference type="Proteomes" id="UP000325375"/>
    </source>
</evidence>
<evidence type="ECO:0000313" key="2">
    <source>
        <dbReference type="EMBL" id="VVO36560.1"/>
    </source>
</evidence>
<dbReference type="RefSeq" id="WP_150605410.1">
    <property type="nucleotide sequence ID" value="NZ_CABVHX010000037.1"/>
</dbReference>
<gene>
    <name evidence="2" type="ORF">PS718_05413</name>
</gene>